<evidence type="ECO:0000313" key="2">
    <source>
        <dbReference type="EMBL" id="GAG26340.1"/>
    </source>
</evidence>
<proteinExistence type="predicted"/>
<accession>X0W6X7</accession>
<feature type="non-terminal residue" evidence="2">
    <location>
        <position position="195"/>
    </location>
</feature>
<dbReference type="EMBL" id="BARS01036148">
    <property type="protein sequence ID" value="GAG26340.1"/>
    <property type="molecule type" value="Genomic_DNA"/>
</dbReference>
<name>X0W6X7_9ZZZZ</name>
<comment type="caution">
    <text evidence="2">The sequence shown here is derived from an EMBL/GenBank/DDBJ whole genome shotgun (WGS) entry which is preliminary data.</text>
</comment>
<reference evidence="2" key="1">
    <citation type="journal article" date="2014" name="Front. Microbiol.">
        <title>High frequency of phylogenetically diverse reductive dehalogenase-homologous genes in deep subseafloor sedimentary metagenomes.</title>
        <authorList>
            <person name="Kawai M."/>
            <person name="Futagami T."/>
            <person name="Toyoda A."/>
            <person name="Takaki Y."/>
            <person name="Nishi S."/>
            <person name="Hori S."/>
            <person name="Arai W."/>
            <person name="Tsubouchi T."/>
            <person name="Morono Y."/>
            <person name="Uchiyama I."/>
            <person name="Ito T."/>
            <person name="Fujiyama A."/>
            <person name="Inagaki F."/>
            <person name="Takami H."/>
        </authorList>
    </citation>
    <scope>NUCLEOTIDE SEQUENCE</scope>
    <source>
        <strain evidence="2">Expedition CK06-06</strain>
    </source>
</reference>
<evidence type="ECO:0000259" key="1">
    <source>
        <dbReference type="SMART" id="SM01080"/>
    </source>
</evidence>
<sequence>MALRFIYAGLVMALLASAVALRIVDPAPIARLRLMVFDTYQQLSPRIYDPDLPVRVVHIDEPSLKRFGQWPWPRLALAALTDRLAEYGAAVVAFDFVMAEPDRLLATEIVKWLPNDPVVAAIAEQVEKLPSGDVAFADAMAAAPVVVGFIGTDDSDELPVLRSGFAHAGDDPKLFVPAFHGATVSLALLQDRSKG</sequence>
<gene>
    <name evidence="2" type="ORF">S01H1_55594</name>
</gene>
<dbReference type="Pfam" id="PF05226">
    <property type="entry name" value="CHASE2"/>
    <property type="match status" value="1"/>
</dbReference>
<feature type="domain" description="CHASE2" evidence="1">
    <location>
        <begin position="29"/>
        <end position="189"/>
    </location>
</feature>
<dbReference type="AlphaFoldDB" id="X0W6X7"/>
<protein>
    <recommendedName>
        <fullName evidence="1">CHASE2 domain-containing protein</fullName>
    </recommendedName>
</protein>
<organism evidence="2">
    <name type="scientific">marine sediment metagenome</name>
    <dbReference type="NCBI Taxonomy" id="412755"/>
    <lineage>
        <taxon>unclassified sequences</taxon>
        <taxon>metagenomes</taxon>
        <taxon>ecological metagenomes</taxon>
    </lineage>
</organism>
<dbReference type="SMART" id="SM01080">
    <property type="entry name" value="CHASE2"/>
    <property type="match status" value="1"/>
</dbReference>
<dbReference type="InterPro" id="IPR007890">
    <property type="entry name" value="CHASE2"/>
</dbReference>